<dbReference type="InterPro" id="IPR008480">
    <property type="entry name" value="DUF761_pln"/>
</dbReference>
<dbReference type="EMBL" id="BSYR01000014">
    <property type="protein sequence ID" value="GMI78094.1"/>
    <property type="molecule type" value="Genomic_DNA"/>
</dbReference>
<evidence type="ECO:0000313" key="2">
    <source>
        <dbReference type="EMBL" id="GMI78094.1"/>
    </source>
</evidence>
<dbReference type="OrthoDB" id="823920at2759"/>
<accession>A0A9W7LUV4</accession>
<keyword evidence="3" id="KW-1185">Reference proteome</keyword>
<protein>
    <submittedName>
        <fullName evidence="2">Uncharacterized protein</fullName>
    </submittedName>
</protein>
<sequence>MKKSSAPHPYQSSRFADPNADSKGMAVTEKRAAAAPPGKLEKKPSVDINESAEAFIQKFRHQLLLQRLESIENYENMLARGL</sequence>
<gene>
    <name evidence="2" type="ORF">HRI_001478700</name>
</gene>
<feature type="region of interest" description="Disordered" evidence="1">
    <location>
        <begin position="1"/>
        <end position="46"/>
    </location>
</feature>
<evidence type="ECO:0000256" key="1">
    <source>
        <dbReference type="SAM" id="MobiDB-lite"/>
    </source>
</evidence>
<organism evidence="2 3">
    <name type="scientific">Hibiscus trionum</name>
    <name type="common">Flower of an hour</name>
    <dbReference type="NCBI Taxonomy" id="183268"/>
    <lineage>
        <taxon>Eukaryota</taxon>
        <taxon>Viridiplantae</taxon>
        <taxon>Streptophyta</taxon>
        <taxon>Embryophyta</taxon>
        <taxon>Tracheophyta</taxon>
        <taxon>Spermatophyta</taxon>
        <taxon>Magnoliopsida</taxon>
        <taxon>eudicotyledons</taxon>
        <taxon>Gunneridae</taxon>
        <taxon>Pentapetalae</taxon>
        <taxon>rosids</taxon>
        <taxon>malvids</taxon>
        <taxon>Malvales</taxon>
        <taxon>Malvaceae</taxon>
        <taxon>Malvoideae</taxon>
        <taxon>Hibiscus</taxon>
    </lineage>
</organism>
<evidence type="ECO:0000313" key="3">
    <source>
        <dbReference type="Proteomes" id="UP001165190"/>
    </source>
</evidence>
<dbReference type="AlphaFoldDB" id="A0A9W7LUV4"/>
<comment type="caution">
    <text evidence="2">The sequence shown here is derived from an EMBL/GenBank/DDBJ whole genome shotgun (WGS) entry which is preliminary data.</text>
</comment>
<reference evidence="2" key="1">
    <citation type="submission" date="2023-05" db="EMBL/GenBank/DDBJ databases">
        <title>Genome and transcriptome analyses reveal genes involved in the formation of fine ridges on petal epidermal cells in Hibiscus trionum.</title>
        <authorList>
            <person name="Koshimizu S."/>
            <person name="Masuda S."/>
            <person name="Ishii T."/>
            <person name="Shirasu K."/>
            <person name="Hoshino A."/>
            <person name="Arita M."/>
        </authorList>
    </citation>
    <scope>NUCLEOTIDE SEQUENCE</scope>
    <source>
        <strain evidence="2">Hamamatsu line</strain>
    </source>
</reference>
<dbReference type="PANTHER" id="PTHR33098:SF46">
    <property type="entry name" value="COTTON FIBER PROTEIN"/>
    <property type="match status" value="1"/>
</dbReference>
<name>A0A9W7LUV4_HIBTR</name>
<proteinExistence type="predicted"/>
<dbReference type="Proteomes" id="UP001165190">
    <property type="component" value="Unassembled WGS sequence"/>
</dbReference>
<dbReference type="PANTHER" id="PTHR33098">
    <property type="entry name" value="COTTON FIBER (DUF761)"/>
    <property type="match status" value="1"/>
</dbReference>
<dbReference type="Pfam" id="PF05553">
    <property type="entry name" value="DUF761"/>
    <property type="match status" value="1"/>
</dbReference>